<dbReference type="PANTHER" id="PTHR40261:SF1">
    <property type="entry name" value="RIESKE DOMAIN-CONTAINING PROTEIN"/>
    <property type="match status" value="1"/>
</dbReference>
<keyword evidence="7" id="KW-1185">Reference proteome</keyword>
<name>A0A318V5P6_9GAMM</name>
<keyword evidence="3" id="KW-0408">Iron</keyword>
<evidence type="ECO:0000259" key="5">
    <source>
        <dbReference type="PROSITE" id="PS51296"/>
    </source>
</evidence>
<dbReference type="CDD" id="cd03467">
    <property type="entry name" value="Rieske"/>
    <property type="match status" value="1"/>
</dbReference>
<evidence type="ECO:0000313" key="6">
    <source>
        <dbReference type="EMBL" id="PYF84156.1"/>
    </source>
</evidence>
<dbReference type="PANTHER" id="PTHR40261">
    <property type="match status" value="1"/>
</dbReference>
<accession>A0A318V5P6</accession>
<dbReference type="GO" id="GO:0046872">
    <property type="term" value="F:metal ion binding"/>
    <property type="evidence" value="ECO:0007669"/>
    <property type="project" value="UniProtKB-KW"/>
</dbReference>
<dbReference type="AlphaFoldDB" id="A0A318V5P6"/>
<dbReference type="Pfam" id="PF00355">
    <property type="entry name" value="Rieske"/>
    <property type="match status" value="1"/>
</dbReference>
<evidence type="ECO:0000256" key="1">
    <source>
        <dbReference type="ARBA" id="ARBA00022714"/>
    </source>
</evidence>
<sequence>MAELNKKLNENMYLCHIDDIEEGASKGFLSDESGSDLFFIVKQEGQLFGWRNACPHVDGAPMAWRKDAYMNSQHTFISCHAHGALFEPNTGLCVQGPCLGKSLKPVPVYVNQAGKVSILLTDIR</sequence>
<gene>
    <name evidence="6" type="ORF">DFP75_101181</name>
</gene>
<evidence type="ECO:0000256" key="4">
    <source>
        <dbReference type="ARBA" id="ARBA00023014"/>
    </source>
</evidence>
<dbReference type="EMBL" id="QKLW01000001">
    <property type="protein sequence ID" value="PYF84156.1"/>
    <property type="molecule type" value="Genomic_DNA"/>
</dbReference>
<dbReference type="InterPro" id="IPR017941">
    <property type="entry name" value="Rieske_2Fe-2S"/>
</dbReference>
<reference evidence="6 7" key="1">
    <citation type="submission" date="2018-06" db="EMBL/GenBank/DDBJ databases">
        <title>Genomic Encyclopedia of Type Strains, Phase III (KMG-III): the genomes of soil and plant-associated and newly described type strains.</title>
        <authorList>
            <person name="Whitman W."/>
        </authorList>
    </citation>
    <scope>NUCLEOTIDE SEQUENCE [LARGE SCALE GENOMIC DNA]</scope>
    <source>
        <strain evidence="6 7">CECT 7730</strain>
    </source>
</reference>
<dbReference type="RefSeq" id="WP_110571618.1">
    <property type="nucleotide sequence ID" value="NZ_QKLW01000001.1"/>
</dbReference>
<dbReference type="InterPro" id="IPR036922">
    <property type="entry name" value="Rieske_2Fe-2S_sf"/>
</dbReference>
<dbReference type="PROSITE" id="PS51296">
    <property type="entry name" value="RIESKE"/>
    <property type="match status" value="1"/>
</dbReference>
<organism evidence="6 7">
    <name type="scientific">Marinomonas alcarazii</name>
    <dbReference type="NCBI Taxonomy" id="491949"/>
    <lineage>
        <taxon>Bacteria</taxon>
        <taxon>Pseudomonadati</taxon>
        <taxon>Pseudomonadota</taxon>
        <taxon>Gammaproteobacteria</taxon>
        <taxon>Oceanospirillales</taxon>
        <taxon>Oceanospirillaceae</taxon>
        <taxon>Marinomonas</taxon>
    </lineage>
</organism>
<evidence type="ECO:0000313" key="7">
    <source>
        <dbReference type="Proteomes" id="UP000247551"/>
    </source>
</evidence>
<proteinExistence type="predicted"/>
<evidence type="ECO:0000256" key="3">
    <source>
        <dbReference type="ARBA" id="ARBA00023004"/>
    </source>
</evidence>
<protein>
    <submittedName>
        <fullName evidence="6">Nitrite reductase/ring-hydroxylating ferredoxin subunit</fullName>
    </submittedName>
</protein>
<keyword evidence="4" id="KW-0411">Iron-sulfur</keyword>
<comment type="caution">
    <text evidence="6">The sequence shown here is derived from an EMBL/GenBank/DDBJ whole genome shotgun (WGS) entry which is preliminary data.</text>
</comment>
<keyword evidence="2" id="KW-0479">Metal-binding</keyword>
<dbReference type="SUPFAM" id="SSF50022">
    <property type="entry name" value="ISP domain"/>
    <property type="match status" value="1"/>
</dbReference>
<keyword evidence="1" id="KW-0001">2Fe-2S</keyword>
<evidence type="ECO:0000256" key="2">
    <source>
        <dbReference type="ARBA" id="ARBA00022723"/>
    </source>
</evidence>
<dbReference type="Gene3D" id="2.102.10.10">
    <property type="entry name" value="Rieske [2Fe-2S] iron-sulphur domain"/>
    <property type="match status" value="1"/>
</dbReference>
<feature type="domain" description="Rieske" evidence="5">
    <location>
        <begin position="12"/>
        <end position="120"/>
    </location>
</feature>
<dbReference type="GO" id="GO:0051537">
    <property type="term" value="F:2 iron, 2 sulfur cluster binding"/>
    <property type="evidence" value="ECO:0007669"/>
    <property type="project" value="UniProtKB-KW"/>
</dbReference>
<dbReference type="Proteomes" id="UP000247551">
    <property type="component" value="Unassembled WGS sequence"/>
</dbReference>